<protein>
    <submittedName>
        <fullName evidence="1">Uncharacterized protein</fullName>
    </submittedName>
</protein>
<organism evidence="1 2">
    <name type="scientific">Eggerthella lenta</name>
    <name type="common">Eubacterium lentum</name>
    <dbReference type="NCBI Taxonomy" id="84112"/>
    <lineage>
        <taxon>Bacteria</taxon>
        <taxon>Bacillati</taxon>
        <taxon>Actinomycetota</taxon>
        <taxon>Coriobacteriia</taxon>
        <taxon>Eggerthellales</taxon>
        <taxon>Eggerthellaceae</taxon>
        <taxon>Eggerthella</taxon>
    </lineage>
</organism>
<dbReference type="Proteomes" id="UP000253970">
    <property type="component" value="Unassembled WGS sequence"/>
</dbReference>
<gene>
    <name evidence="1" type="ORF">C1875_12135</name>
</gene>
<proteinExistence type="predicted"/>
<dbReference type="AlphaFoldDB" id="A0A369M915"/>
<evidence type="ECO:0000313" key="1">
    <source>
        <dbReference type="EMBL" id="RDB68229.1"/>
    </source>
</evidence>
<name>A0A369M915_EGGLN</name>
<dbReference type="EMBL" id="PPTU01000022">
    <property type="protein sequence ID" value="RDB68229.1"/>
    <property type="molecule type" value="Genomic_DNA"/>
</dbReference>
<dbReference type="Gene3D" id="3.40.630.30">
    <property type="match status" value="1"/>
</dbReference>
<dbReference type="InterPro" id="IPR016181">
    <property type="entry name" value="Acyl_CoA_acyltransferase"/>
</dbReference>
<evidence type="ECO:0000313" key="2">
    <source>
        <dbReference type="Proteomes" id="UP000253970"/>
    </source>
</evidence>
<accession>A0A369M915</accession>
<dbReference type="SUPFAM" id="SSF55729">
    <property type="entry name" value="Acyl-CoA N-acyltransferases (Nat)"/>
    <property type="match status" value="1"/>
</dbReference>
<comment type="caution">
    <text evidence="1">The sequence shown here is derived from an EMBL/GenBank/DDBJ whole genome shotgun (WGS) entry which is preliminary data.</text>
</comment>
<reference evidence="1 2" key="1">
    <citation type="journal article" date="2018" name="Elife">
        <title>Discovery and characterization of a prevalent human gut bacterial enzyme sufficient for the inactivation of a family of plant toxins.</title>
        <authorList>
            <person name="Koppel N."/>
            <person name="Bisanz J.E."/>
            <person name="Pandelia M.E."/>
            <person name="Turnbaugh P.J."/>
            <person name="Balskus E.P."/>
        </authorList>
    </citation>
    <scope>NUCLEOTIDE SEQUENCE [LARGE SCALE GENOMIC DNA]</scope>
    <source>
        <strain evidence="1 2">W1 BHI 6</strain>
    </source>
</reference>
<sequence length="122" mass="13521">MSERQVMETMRLVASDMYLVLCDEIAVAAALVYKVSSDCAQVVYWGDRPGNSDKKPINFLSAELVKRYFDEGLKYLDVGPSTEDGVPNLGLCDFKDGLGCERFSKVRMVKSFKVESNSGGAY</sequence>